<protein>
    <recommendedName>
        <fullName evidence="1">DNA-directed primase/polymerase protein</fullName>
        <ecNumber evidence="3">2.7.7.102</ecNumber>
    </recommendedName>
</protein>
<dbReference type="Proteomes" id="UP000738325">
    <property type="component" value="Unassembled WGS sequence"/>
</dbReference>
<comment type="caution">
    <text evidence="6">The sequence shown here is derived from an EMBL/GenBank/DDBJ whole genome shotgun (WGS) entry which is preliminary data.</text>
</comment>
<evidence type="ECO:0000313" key="7">
    <source>
        <dbReference type="Proteomes" id="UP000738325"/>
    </source>
</evidence>
<dbReference type="InterPro" id="IPR044917">
    <property type="entry name" value="PRIMPOL"/>
</dbReference>
<proteinExistence type="predicted"/>
<dbReference type="GO" id="GO:0042276">
    <property type="term" value="P:error-prone translesion synthesis"/>
    <property type="evidence" value="ECO:0007669"/>
    <property type="project" value="InterPro"/>
</dbReference>
<evidence type="ECO:0000256" key="4">
    <source>
        <dbReference type="ARBA" id="ARBA00047303"/>
    </source>
</evidence>
<reference evidence="6" key="1">
    <citation type="journal article" date="2020" name="Fungal Divers.">
        <title>Resolving the Mortierellaceae phylogeny through synthesis of multi-gene phylogenetics and phylogenomics.</title>
        <authorList>
            <person name="Vandepol N."/>
            <person name="Liber J."/>
            <person name="Desiro A."/>
            <person name="Na H."/>
            <person name="Kennedy M."/>
            <person name="Barry K."/>
            <person name="Grigoriev I.V."/>
            <person name="Miller A.N."/>
            <person name="O'Donnell K."/>
            <person name="Stajich J.E."/>
            <person name="Bonito G."/>
        </authorList>
    </citation>
    <scope>NUCLEOTIDE SEQUENCE</scope>
    <source>
        <strain evidence="6">REB-010B</strain>
    </source>
</reference>
<dbReference type="GO" id="GO:0005634">
    <property type="term" value="C:nucleus"/>
    <property type="evidence" value="ECO:0007669"/>
    <property type="project" value="TreeGrafter"/>
</dbReference>
<dbReference type="Gene3D" id="3.40.50.300">
    <property type="entry name" value="P-loop containing nucleotide triphosphate hydrolases"/>
    <property type="match status" value="1"/>
</dbReference>
<name>A0A9P6QYR7_9FUNG</name>
<dbReference type="InterPro" id="IPR027417">
    <property type="entry name" value="P-loop_NTPase"/>
</dbReference>
<dbReference type="GO" id="GO:0005759">
    <property type="term" value="C:mitochondrial matrix"/>
    <property type="evidence" value="ECO:0007669"/>
    <property type="project" value="TreeGrafter"/>
</dbReference>
<dbReference type="InterPro" id="IPR003450">
    <property type="entry name" value="Replication_origin-bd"/>
</dbReference>
<dbReference type="InterPro" id="IPR049996">
    <property type="entry name" value="Slr7037-like"/>
</dbReference>
<dbReference type="Pfam" id="PF02399">
    <property type="entry name" value="Herpes_ori_bp"/>
    <property type="match status" value="1"/>
</dbReference>
<dbReference type="PANTHER" id="PTHR31399">
    <property type="entry name" value="DNA-DIRECTED PRIMASE / POLYMERASE PROTEIN"/>
    <property type="match status" value="1"/>
</dbReference>
<dbReference type="SUPFAM" id="SSF52540">
    <property type="entry name" value="P-loop containing nucleoside triphosphate hydrolases"/>
    <property type="match status" value="1"/>
</dbReference>
<evidence type="ECO:0000256" key="3">
    <source>
        <dbReference type="ARBA" id="ARBA00044768"/>
    </source>
</evidence>
<dbReference type="AlphaFoldDB" id="A0A9P6QYR7"/>
<evidence type="ECO:0000256" key="2">
    <source>
        <dbReference type="ARBA" id="ARBA00044677"/>
    </source>
</evidence>
<evidence type="ECO:0000313" key="6">
    <source>
        <dbReference type="EMBL" id="KAG0308021.1"/>
    </source>
</evidence>
<accession>A0A9P6QYR7</accession>
<dbReference type="GO" id="GO:0003682">
    <property type="term" value="F:chromatin binding"/>
    <property type="evidence" value="ECO:0007669"/>
    <property type="project" value="TreeGrafter"/>
</dbReference>
<dbReference type="GO" id="GO:0003688">
    <property type="term" value="F:DNA replication origin binding"/>
    <property type="evidence" value="ECO:0007669"/>
    <property type="project" value="InterPro"/>
</dbReference>
<dbReference type="GO" id="GO:0006264">
    <property type="term" value="P:mitochondrial DNA replication"/>
    <property type="evidence" value="ECO:0007669"/>
    <property type="project" value="TreeGrafter"/>
</dbReference>
<gene>
    <name evidence="6" type="ORF">BGZ99_001300</name>
</gene>
<comment type="catalytic activity">
    <reaction evidence="4">
        <text>DNA(n) + a 2'-deoxyribonucleoside 5'-triphosphate = DNA(n+1) + diphosphate</text>
        <dbReference type="Rhea" id="RHEA:22508"/>
        <dbReference type="Rhea" id="RHEA-COMP:17339"/>
        <dbReference type="Rhea" id="RHEA-COMP:17340"/>
        <dbReference type="ChEBI" id="CHEBI:33019"/>
        <dbReference type="ChEBI" id="CHEBI:61560"/>
        <dbReference type="ChEBI" id="CHEBI:173112"/>
        <dbReference type="EC" id="2.7.7.7"/>
    </reaction>
    <physiologicalReaction direction="left-to-right" evidence="4">
        <dbReference type="Rhea" id="RHEA:22509"/>
    </physiologicalReaction>
</comment>
<dbReference type="NCBIfam" id="NF042913">
    <property type="entry name" value="CyRepA1"/>
    <property type="match status" value="1"/>
</dbReference>
<dbReference type="GO" id="GO:0005524">
    <property type="term" value="F:ATP binding"/>
    <property type="evidence" value="ECO:0007669"/>
    <property type="project" value="InterPro"/>
</dbReference>
<dbReference type="InterPro" id="IPR003593">
    <property type="entry name" value="AAA+_ATPase"/>
</dbReference>
<keyword evidence="7" id="KW-1185">Reference proteome</keyword>
<dbReference type="GO" id="GO:0003887">
    <property type="term" value="F:DNA-directed DNA polymerase activity"/>
    <property type="evidence" value="ECO:0007669"/>
    <property type="project" value="UniProtKB-EC"/>
</dbReference>
<dbReference type="OrthoDB" id="2373574at2759"/>
<dbReference type="EMBL" id="JAAAIP010001314">
    <property type="protein sequence ID" value="KAG0308021.1"/>
    <property type="molecule type" value="Genomic_DNA"/>
</dbReference>
<organism evidence="6 7">
    <name type="scientific">Dissophora globulifera</name>
    <dbReference type="NCBI Taxonomy" id="979702"/>
    <lineage>
        <taxon>Eukaryota</taxon>
        <taxon>Fungi</taxon>
        <taxon>Fungi incertae sedis</taxon>
        <taxon>Mucoromycota</taxon>
        <taxon>Mortierellomycotina</taxon>
        <taxon>Mortierellomycetes</taxon>
        <taxon>Mortierellales</taxon>
        <taxon>Mortierellaceae</taxon>
        <taxon>Dissophora</taxon>
    </lineage>
</organism>
<evidence type="ECO:0000256" key="1">
    <source>
        <dbReference type="ARBA" id="ARBA00026139"/>
    </source>
</evidence>
<sequence length="1065" mass="121174">MSSKFGSVYFATEKGQTLGPQARSFAQADKNSNTFFMAYMAGVSRKGSPFYEHASYKNLSTFLQAYADIPDKDRFFGELIRDGHACLEYYDVDWSLESIQDDIESSEQREQRMFAAFLNARNEFAPQYPVTVDQCRVLSASSDSRVSLHIIIPTYAFKNNNKHMHAFMLNFERARSAQDQGPNSELCSHIDMGVYSKNRNIRILGSCKRNQMHRRFVRAEWHEASVNAEDAEFYITNIRPGSIEVDMPITNTLSKNRPHIRQVEQTSAAFSTQLSQIALPPHIVDSVRNRYLRYKHADQYKIHYEGGMIFKLKRECSGHCDVCKRHHTRDNAYLQLQTNGEIRLRCHRSIKKVDFRLGSLGFGFAIELCAIACKQKSSDSLIGATTYDEKYIKHELLAPTLEHLKLGNDKFEVVSKEPPSLMFLSETGTGKTEYAKALVKANPGRKFITIACRRTLAGNLGPRLGFSNYQDIREMLIEHDRVVIQAESLWRLNLDFYLNNDVILILDEISSLFDQMTSKTTMGDRHDLNNVVLKALIEGASRVICFDADPTNEDVQLVKSLRDDDVQVIHNVFKPQDGDQVILYETKAQLQVDVCDMMHGGKRVWISSTLSAKRTRAIHRDLKDKGFRGVCVTKDTSESIKRNVAENINTIIADLDYFIHTPTISVGLDCNIENHIDYVVGYFSTQSRVTVETCRQMLRRVRDVKSKTYLVHVDGATSNLPTTAQTITDWICNQQNHIHGVSGLGLQYARGKGFVLPDSVYSHLYIHTRIKKHLSMNGFRSRFIMQMSEAGCVVKGVQRFADGSSGAEIKSITKKMEQIEESTASQLAKIKAEYAQQIANARELTYETFTELNNSPMKTQDEHHAVSKYLLMEAYDITDPKVITPCFVDAFDDAKEKDVFKNICALLTDDGSTMQSKLDHVRMQLQWSVRYCNDVGLPIKALHKVLEARYIKLKYAVDIMVPCGFTLPFSEDVVSASTLKAAIETLWDSIMSDIDNICTTLGRRKPTHGKWADFKNRLSFLNCILGDILGVKIKAVDHHCKWYELKHHSLVGSKDYRHISPLYKK</sequence>
<dbReference type="PANTHER" id="PTHR31399:SF0">
    <property type="entry name" value="DNA-DIRECTED PRIMASE_POLYMERASE PROTEIN"/>
    <property type="match status" value="1"/>
</dbReference>
<dbReference type="EC" id="2.7.7.102" evidence="3"/>
<dbReference type="GO" id="GO:0031297">
    <property type="term" value="P:replication fork processing"/>
    <property type="evidence" value="ECO:0007669"/>
    <property type="project" value="TreeGrafter"/>
</dbReference>
<dbReference type="SMART" id="SM00382">
    <property type="entry name" value="AAA"/>
    <property type="match status" value="1"/>
</dbReference>
<feature type="domain" description="AAA+ ATPase" evidence="5">
    <location>
        <begin position="417"/>
        <end position="551"/>
    </location>
</feature>
<comment type="catalytic activity">
    <reaction evidence="2">
        <text>ssDNA + n NTP = ssDNA/pppN(pN)n-1 hybrid + (n-1) diphosphate.</text>
        <dbReference type="EC" id="2.7.7.102"/>
    </reaction>
</comment>
<evidence type="ECO:0000259" key="5">
    <source>
        <dbReference type="SMART" id="SM00382"/>
    </source>
</evidence>
<dbReference type="GO" id="GO:0009411">
    <property type="term" value="P:response to UV"/>
    <property type="evidence" value="ECO:0007669"/>
    <property type="project" value="TreeGrafter"/>
</dbReference>